<dbReference type="GO" id="GO:0006999">
    <property type="term" value="P:nuclear pore organization"/>
    <property type="evidence" value="ECO:0007669"/>
    <property type="project" value="TreeGrafter"/>
</dbReference>
<keyword evidence="7" id="KW-1185">Reference proteome</keyword>
<proteinExistence type="inferred from homology"/>
<dbReference type="InterPro" id="IPR021827">
    <property type="entry name" value="Nup186/Nup192/Nup205"/>
</dbReference>
<protein>
    <submittedName>
        <fullName evidence="6">SPOSA6832_03911-mRNA-1:cds</fullName>
    </submittedName>
</protein>
<feature type="region of interest" description="Disordered" evidence="5">
    <location>
        <begin position="46"/>
        <end position="65"/>
    </location>
</feature>
<comment type="similarity">
    <text evidence="2">Belongs to the NUP186/NUP192/NUP205 family.</text>
</comment>
<evidence type="ECO:0000313" key="7">
    <source>
        <dbReference type="Proteomes" id="UP000243876"/>
    </source>
</evidence>
<evidence type="ECO:0000313" key="6">
    <source>
        <dbReference type="EMBL" id="CEQ42137.1"/>
    </source>
</evidence>
<dbReference type="EMBL" id="CENE01000021">
    <property type="protein sequence ID" value="CEQ42137.1"/>
    <property type="molecule type" value="Genomic_DNA"/>
</dbReference>
<dbReference type="PANTHER" id="PTHR31344">
    <property type="entry name" value="NUCLEAR PORE COMPLEX PROTEIN NUP205"/>
    <property type="match status" value="1"/>
</dbReference>
<dbReference type="PANTHER" id="PTHR31344:SF0">
    <property type="entry name" value="NUCLEAR PORE COMPLEX PROTEIN NUP205"/>
    <property type="match status" value="1"/>
</dbReference>
<comment type="subcellular location">
    <subcellularLocation>
        <location evidence="1">Nucleus</location>
    </subcellularLocation>
</comment>
<feature type="region of interest" description="Disordered" evidence="5">
    <location>
        <begin position="454"/>
        <end position="476"/>
    </location>
</feature>
<evidence type="ECO:0000256" key="2">
    <source>
        <dbReference type="ARBA" id="ARBA00005892"/>
    </source>
</evidence>
<dbReference type="GO" id="GO:0044611">
    <property type="term" value="C:nuclear pore inner ring"/>
    <property type="evidence" value="ECO:0007669"/>
    <property type="project" value="TreeGrafter"/>
</dbReference>
<sequence>MDRLQRLHIFLETTLANPPDHHDPEVLSKLQLKLERARPALLNFLDTPQKDPQQRQQLEKGQYSSAALDERQASSFTYVATGETHTASPQLVKDILTLSNALNASEELCASLVAFAISAKPRAGASRAEAGLIVYLDERTALLECLQTIWRGALSADERLASSGIQRVLEREVDELTKSRRADVGTKGPTSWVEKVIQGLDTCKAEADKLRASLRQPVPSQSALVSAGQTPPFSDEVTDMRIQRLDEDRRLIGQLLFLIGAGRNLAQDGIQLLVRQLQSASQTDSAAVYVLVALLVALDTSDDAVAQQMYPLFTDKAFVSRMSSDLGSNWAVPELKAVAQLQWSVFLDSAARHVPNFETDGGDLVDRLTWQAVDAGVFAFLGKAVLSYKWEDSEMDEVWGGIGSEVQPLGGAGATVDPAFQDYVTEQVESLVIEVITNRITILRKLRNREEDVVSTSHRGGGLRASRGGAGGDDRPLQPRHDLEAFFLLIATIYHNPPDAGLKFWEETLSSDQNPAGPSPPNPVNSRLSAFLRWGAECQPAGMARAYYEMVASLASGPRSATYAFEFLSTGGSDLSKGGQQVSSRCSWSALFGALEFYLTNLPDRPIEAGPNAEGIVGEIPPEEVPLLRSFIRLLRQVVLFSDVARATLYDNQRHRPIATLFALTGRSVPIELKASLLSAIEAFSRPGGAFGVEVARRTWAALEQSQILPTWAVAEGRDARGGAGFVGGMSLGGSIAGRGGALNLRGPEPLTLEGGIFTELEEVEAPNKVYPESTAFVSLLNTLIHAPSTSSLASSLSPSAGTALQKGADLDSQTIPDNLGAPNRPPGVDPYIKFVIDDVLLKTGQREYADPKERWQVTDVCLAFVEKCLASFDLGPFLAWAAGGGQTRGSELSALPLLREGRLTRLLDTASTGSNSPLAHLILHPGFDILSRILSGSALLETVLTIIIAGYDSIRNNLAGTPLFTRCMLRCLRIVRRALDLQAPFLEVALPALAESTVSLTPEKLARLKALQPVDQSFLYHSEVVVQIALLVACEQDDEIALLAVQILGVVAESPYFDVQQKFPEQSRSKLNRLVGLLQASPETLRIQQAFVQRLDEDVAESELESPEDSEEDPSALRRAIRSAILDLLLANTQPGRAAPNVAHLLLGFDVKGRPEEMEIDDPEATDTQRTSLHVVLDLLAQNVSSDESQVQVSLLRRHPSLASKCYRLIRQLCLHPFTSAVLSRYLRNREKFFLCQTLKMPFPVPPASQGAVGGVQYADGKQIVTSSSAVCAILQSEAWLLDSTALELSVLTTGNDTRRATELVAALFENPNVMEDDVPSFFEQGGLEQALPRVLEIFHAFDFAWHDSIAPNEHRLSLFADLRFDACLKKDAIGCEVYDFAALLALIGAAKRELQNRGMLNTPAQQEEAKLETRAIVETLVVENHRREIQYARYQALKAWRNLLDIILAKAFHLLPAEGRHSLLLDLMNAVLPPLAAQEMDQAISELLSGAAVLLSTKLRDESVGILFVDSGDTVQSVPPERLHAILRAVLQAILQPGVSPIVRGNLYAVLLNYIQYSAKISALSPALARNLADADGASVISTATDDLLALDGVSTVGGTRRSSTRRNALESGNFAIFQSALDRLLPVICRDAAAGHEVWRTVAFTVLDALVAIAEEGRATSKVLSILTKQGYLASFVASLKDAESDLQEALQPDPQTLNALYIYEAQMSFLIRLASTREGAEKLLNAELLARLAECEYIGARPVADASAMDFDGFLPPATERHHQLLLPALQLVVGTLVSFGAETTVATRQAHAFIAGQRENLLIALKDCAATQTVSLLREAHLIVTLLGIVLPTISDEELSTPSSFGGLHSALVALSAKICGPQDWVNKVLPTNDVERDEDQTLVLTLRDNGTIFTEKVDALVESLEAALLTYQSVATRKRAGTNAFRPVLLPTFKYGESSASGTPHILDPLLLRPAHHDHHAGQTLGSAAAFLRDTTQILDERLQDLTSLSEMIENFETKPLDEIEEVFSFPVEDDDAGDRRGKILQELQALQTKYRLQVTSSLRAFPSLHPLFSILCEIDLVVRHGSDLLELALLLYWRHVAFFLDPERAERAAARTDVGLGLADTLRARRDQLSVSQFDLPTLRETLADEFSRLADRLSSLQFTPKNVGSSWRQRESFVQTVVRRMMDLLSLEV</sequence>
<accession>A0A0D6EQ14</accession>
<keyword evidence="3" id="KW-0813">Transport</keyword>
<evidence type="ECO:0000256" key="4">
    <source>
        <dbReference type="ARBA" id="ARBA00023242"/>
    </source>
</evidence>
<evidence type="ECO:0000256" key="1">
    <source>
        <dbReference type="ARBA" id="ARBA00004123"/>
    </source>
</evidence>
<dbReference type="GO" id="GO:0017056">
    <property type="term" value="F:structural constituent of nuclear pore"/>
    <property type="evidence" value="ECO:0007669"/>
    <property type="project" value="TreeGrafter"/>
</dbReference>
<gene>
    <name evidence="6" type="primary">SPOSA6832_03911</name>
</gene>
<evidence type="ECO:0000256" key="5">
    <source>
        <dbReference type="SAM" id="MobiDB-lite"/>
    </source>
</evidence>
<dbReference type="OrthoDB" id="2019644at2759"/>
<feature type="compositionally biased region" description="Gly residues" evidence="5">
    <location>
        <begin position="459"/>
        <end position="471"/>
    </location>
</feature>
<evidence type="ECO:0000256" key="3">
    <source>
        <dbReference type="ARBA" id="ARBA00022448"/>
    </source>
</evidence>
<dbReference type="Proteomes" id="UP000243876">
    <property type="component" value="Unassembled WGS sequence"/>
</dbReference>
<feature type="non-terminal residue" evidence="6">
    <location>
        <position position="1"/>
    </location>
</feature>
<keyword evidence="4" id="KW-0539">Nucleus</keyword>
<name>A0A0D6EQ14_SPOSA</name>
<dbReference type="Pfam" id="PF11894">
    <property type="entry name" value="Nup192"/>
    <property type="match status" value="1"/>
</dbReference>
<reference evidence="7" key="1">
    <citation type="submission" date="2015-02" db="EMBL/GenBank/DDBJ databases">
        <authorList>
            <person name="Gon?alves P."/>
        </authorList>
    </citation>
    <scope>NUCLEOTIDE SEQUENCE [LARGE SCALE GENOMIC DNA]</scope>
</reference>
<organism evidence="6 7">
    <name type="scientific">Sporidiobolus salmonicolor</name>
    <name type="common">Yeast-like fungus</name>
    <name type="synonym">Sporobolomyces salmonicolor</name>
    <dbReference type="NCBI Taxonomy" id="5005"/>
    <lineage>
        <taxon>Eukaryota</taxon>
        <taxon>Fungi</taxon>
        <taxon>Dikarya</taxon>
        <taxon>Basidiomycota</taxon>
        <taxon>Pucciniomycotina</taxon>
        <taxon>Microbotryomycetes</taxon>
        <taxon>Sporidiobolales</taxon>
        <taxon>Sporidiobolaceae</taxon>
        <taxon>Sporobolomyces</taxon>
    </lineage>
</organism>